<sequence length="598" mass="64737">MRDDVADHDGGARTAVKLSDIASRAPGLLADVPVIVRGAMTGLLAQPGSKKSIGTVFQDRAARFGDRVFLRFGDQELTYRDANAAANRYAAVLAAHGVGHGDVVAIMLRNSPNAVLAMLAAVKCGAVAGMLNYHQRGEVLAHSLGLLKAKVLIAETDLVSAVAECGGAGDTETMTVEDLERFAVSAPATNPASVTAVQARDTAFYIFTSGTTGFPKASVMTHLRWLKALAAFGGIGLRLKASDTLYSCLPLYHNNALTVALSSVINSGATLALGRSFSASKFWDEVIAAEATAFIYIGEICRYLLNQPRKVTDRAHRVRVIAGNGLRPEIWDEFTNRFEIPRVCEFYASSEGNTAFINVFNVPRTTGVFPMPLAYVEYDPDTGAPLRDENGRVRRVPPGEAGLLLSPVNRLQPFDGYTDKESSEKKLVRNAFREGDVWFNSGDVMSPQGMGHAAFVDRLGDTFRWKGENVATTQVEAALASDESVEECTVFGVEIPRTGGRAGMAAVKLRDGAEFDGKSLARAVYDQLPAYALPLFVRVVESLEHTTTFKSRKVELREQAYGSDVRDPLYVLAGRDEGYVPYYDEYPEEVADGKRPQG</sequence>
<keyword evidence="8" id="KW-1185">Reference proteome</keyword>
<dbReference type="InterPro" id="IPR000873">
    <property type="entry name" value="AMP-dep_synth/lig_dom"/>
</dbReference>
<feature type="domain" description="AMP-binding enzyme C-terminal" evidence="6">
    <location>
        <begin position="474"/>
        <end position="550"/>
    </location>
</feature>
<name>D5PG57_9MYCO</name>
<evidence type="ECO:0000259" key="5">
    <source>
        <dbReference type="Pfam" id="PF00501"/>
    </source>
</evidence>
<dbReference type="InterPro" id="IPR054874">
    <property type="entry name" value="FACL_FadD6"/>
</dbReference>
<dbReference type="AlphaFoldDB" id="D5PG57"/>
<comment type="similarity">
    <text evidence="1">Belongs to the ATP-dependent AMP-binding enzyme family.</text>
</comment>
<evidence type="ECO:0000259" key="6">
    <source>
        <dbReference type="Pfam" id="PF13193"/>
    </source>
</evidence>
<dbReference type="Proteomes" id="UP000003653">
    <property type="component" value="Unassembled WGS sequence"/>
</dbReference>
<dbReference type="PROSITE" id="PS00455">
    <property type="entry name" value="AMP_BINDING"/>
    <property type="match status" value="1"/>
</dbReference>
<dbReference type="FunFam" id="3.30.300.30:FF:000020">
    <property type="entry name" value="Long-chain fatty acid transporter"/>
    <property type="match status" value="1"/>
</dbReference>
<dbReference type="InterPro" id="IPR025110">
    <property type="entry name" value="AMP-bd_C"/>
</dbReference>
<dbReference type="GO" id="GO:0005324">
    <property type="term" value="F:long-chain fatty acid transmembrane transporter activity"/>
    <property type="evidence" value="ECO:0007669"/>
    <property type="project" value="TreeGrafter"/>
</dbReference>
<dbReference type="PANTHER" id="PTHR43107">
    <property type="entry name" value="LONG-CHAIN FATTY ACID TRANSPORT PROTEIN"/>
    <property type="match status" value="1"/>
</dbReference>
<dbReference type="Pfam" id="PF13193">
    <property type="entry name" value="AMP-binding_C"/>
    <property type="match status" value="1"/>
</dbReference>
<dbReference type="eggNOG" id="COG0318">
    <property type="taxonomic scope" value="Bacteria"/>
</dbReference>
<dbReference type="GO" id="GO:0004467">
    <property type="term" value="F:long-chain fatty acid-CoA ligase activity"/>
    <property type="evidence" value="ECO:0007669"/>
    <property type="project" value="TreeGrafter"/>
</dbReference>
<dbReference type="HOGENOM" id="CLU_000022_46_2_11"/>
<organism evidence="7 8">
    <name type="scientific">Mycobacterium parascrofulaceum ATCC BAA-614</name>
    <dbReference type="NCBI Taxonomy" id="525368"/>
    <lineage>
        <taxon>Bacteria</taxon>
        <taxon>Bacillati</taxon>
        <taxon>Actinomycetota</taxon>
        <taxon>Actinomycetes</taxon>
        <taxon>Mycobacteriales</taxon>
        <taxon>Mycobacteriaceae</taxon>
        <taxon>Mycobacterium</taxon>
        <taxon>Mycobacterium simiae complex</taxon>
    </lineage>
</organism>
<dbReference type="GO" id="GO:0044539">
    <property type="term" value="P:long-chain fatty acid import into cell"/>
    <property type="evidence" value="ECO:0007669"/>
    <property type="project" value="TreeGrafter"/>
</dbReference>
<keyword evidence="7" id="KW-0012">Acyltransferase</keyword>
<evidence type="ECO:0000256" key="1">
    <source>
        <dbReference type="ARBA" id="ARBA00006432"/>
    </source>
</evidence>
<dbReference type="Gene3D" id="3.40.50.12780">
    <property type="entry name" value="N-terminal domain of ligase-like"/>
    <property type="match status" value="1"/>
</dbReference>
<dbReference type="NCBIfam" id="NF006134">
    <property type="entry name" value="PRK08279.1"/>
    <property type="match status" value="1"/>
</dbReference>
<dbReference type="Pfam" id="PF00501">
    <property type="entry name" value="AMP-binding"/>
    <property type="match status" value="1"/>
</dbReference>
<dbReference type="NCBIfam" id="NF038342">
    <property type="entry name" value="FACL_FadD6"/>
    <property type="match status" value="1"/>
</dbReference>
<dbReference type="Gene3D" id="3.30.300.30">
    <property type="match status" value="1"/>
</dbReference>
<keyword evidence="2" id="KW-0436">Ligase</keyword>
<keyword evidence="7" id="KW-0808">Transferase</keyword>
<comment type="caution">
    <text evidence="7">The sequence shown here is derived from an EMBL/GenBank/DDBJ whole genome shotgun (WGS) entry which is preliminary data.</text>
</comment>
<reference evidence="7 8" key="1">
    <citation type="submission" date="2010-04" db="EMBL/GenBank/DDBJ databases">
        <authorList>
            <person name="Muzny D."/>
            <person name="Qin X."/>
            <person name="Deng J."/>
            <person name="Jiang H."/>
            <person name="Liu Y."/>
            <person name="Qu J."/>
            <person name="Song X.-Z."/>
            <person name="Zhang L."/>
            <person name="Thornton R."/>
            <person name="Coyle M."/>
            <person name="Francisco L."/>
            <person name="Jackson L."/>
            <person name="Javaid M."/>
            <person name="Korchina V."/>
            <person name="Kovar C."/>
            <person name="Mata R."/>
            <person name="Mathew T."/>
            <person name="Ngo R."/>
            <person name="Nguyen L."/>
            <person name="Nguyen N."/>
            <person name="Okwuonu G."/>
            <person name="Ongeri F."/>
            <person name="Pham C."/>
            <person name="Simmons D."/>
            <person name="Wilczek-Boney K."/>
            <person name="Hale W."/>
            <person name="Jakkamsetti A."/>
            <person name="Pham P."/>
            <person name="Ruth R."/>
            <person name="San Lucas F."/>
            <person name="Warren J."/>
            <person name="Zhang J."/>
            <person name="Zhao Z."/>
            <person name="Zhou C."/>
            <person name="Zhu D."/>
            <person name="Lee S."/>
            <person name="Bess C."/>
            <person name="Blankenburg K."/>
            <person name="Forbes L."/>
            <person name="Fu Q."/>
            <person name="Gubbala S."/>
            <person name="Hirani K."/>
            <person name="Jayaseelan J.C."/>
            <person name="Lara F."/>
            <person name="Munidasa M."/>
            <person name="Palculict T."/>
            <person name="Patil S."/>
            <person name="Pu L.-L."/>
            <person name="Saada N."/>
            <person name="Tang L."/>
            <person name="Weissenberger G."/>
            <person name="Zhu Y."/>
            <person name="Hemphill L."/>
            <person name="Shang Y."/>
            <person name="Youmans B."/>
            <person name="Ayvaz T."/>
            <person name="Ross M."/>
            <person name="Santibanez J."/>
            <person name="Aqrawi P."/>
            <person name="Gross S."/>
            <person name="Joshi V."/>
            <person name="Fowler G."/>
            <person name="Nazareth L."/>
            <person name="Reid J."/>
            <person name="Worley K."/>
            <person name="Petrosino J."/>
            <person name="Highlander S."/>
            <person name="Gibbs R."/>
        </authorList>
    </citation>
    <scope>NUCLEOTIDE SEQUENCE [LARGE SCALE GENOMIC DNA]</scope>
    <source>
        <strain evidence="7 8">ATCC BAA-614</strain>
    </source>
</reference>
<dbReference type="GO" id="GO:0004321">
    <property type="term" value="F:fatty-acyl-CoA synthase activity"/>
    <property type="evidence" value="ECO:0007669"/>
    <property type="project" value="UniProtKB-EC"/>
</dbReference>
<gene>
    <name evidence="7" type="primary">fadD6</name>
    <name evidence="7" type="ORF">HMPREF0591_5151</name>
</gene>
<dbReference type="GO" id="GO:0005524">
    <property type="term" value="F:ATP binding"/>
    <property type="evidence" value="ECO:0007669"/>
    <property type="project" value="UniProtKB-KW"/>
</dbReference>
<keyword evidence="3" id="KW-0547">Nucleotide-binding</keyword>
<evidence type="ECO:0000256" key="3">
    <source>
        <dbReference type="ARBA" id="ARBA00022741"/>
    </source>
</evidence>
<evidence type="ECO:0000256" key="4">
    <source>
        <dbReference type="ARBA" id="ARBA00022840"/>
    </source>
</evidence>
<protein>
    <submittedName>
        <fullName evidence="7">AMP-binding enzyme</fullName>
        <ecNumber evidence="7">2.3.1.86</ecNumber>
    </submittedName>
</protein>
<evidence type="ECO:0000256" key="2">
    <source>
        <dbReference type="ARBA" id="ARBA00022598"/>
    </source>
</evidence>
<keyword evidence="4" id="KW-0067">ATP-binding</keyword>
<dbReference type="InterPro" id="IPR020845">
    <property type="entry name" value="AMP-binding_CS"/>
</dbReference>
<dbReference type="GO" id="GO:0005886">
    <property type="term" value="C:plasma membrane"/>
    <property type="evidence" value="ECO:0007669"/>
    <property type="project" value="TreeGrafter"/>
</dbReference>
<dbReference type="SUPFAM" id="SSF56801">
    <property type="entry name" value="Acetyl-CoA synthetase-like"/>
    <property type="match status" value="1"/>
</dbReference>
<feature type="domain" description="AMP-dependent synthetase/ligase" evidence="5">
    <location>
        <begin position="57"/>
        <end position="388"/>
    </location>
</feature>
<dbReference type="EC" id="2.3.1.86" evidence="7"/>
<dbReference type="InterPro" id="IPR045851">
    <property type="entry name" value="AMP-bd_C_sf"/>
</dbReference>
<evidence type="ECO:0000313" key="7">
    <source>
        <dbReference type="EMBL" id="EFG74926.1"/>
    </source>
</evidence>
<proteinExistence type="inferred from homology"/>
<dbReference type="EMBL" id="ADNV01000345">
    <property type="protein sequence ID" value="EFG74926.1"/>
    <property type="molecule type" value="Genomic_DNA"/>
</dbReference>
<accession>D5PG57</accession>
<dbReference type="InterPro" id="IPR042099">
    <property type="entry name" value="ANL_N_sf"/>
</dbReference>
<dbReference type="PANTHER" id="PTHR43107:SF15">
    <property type="entry name" value="FATTY ACID TRANSPORT PROTEIN 3, ISOFORM A"/>
    <property type="match status" value="1"/>
</dbReference>
<evidence type="ECO:0000313" key="8">
    <source>
        <dbReference type="Proteomes" id="UP000003653"/>
    </source>
</evidence>